<proteinExistence type="predicted"/>
<dbReference type="NCBIfam" id="NF038073">
    <property type="entry name" value="rSAM_STM4011"/>
    <property type="match status" value="1"/>
</dbReference>
<dbReference type="AlphaFoldDB" id="A0A1B2DIU9"/>
<dbReference type="InterPro" id="IPR058240">
    <property type="entry name" value="rSAM_sf"/>
</dbReference>
<sequence>MKAVLYFRGSLSSCNYDCPYCPFSKNKDSSATLRKDEEQLHTFMDWVREQGRAGHELSIFFNPYGEALIHRWYREAMIELSHMSHVSKVAVQTNLSTKLDWTNRLNPEKAAFWVTYHPGQTTLSQMLSQCMQLYQQGLNFSVGTVGLRSAFEQIEALRSSLPEDVYVWVNAFKDKPNYYTEAEIVRLEAVDPYFLWNTRDYDSFGQRCSAGSSVFYVQGSGVVKHCYKDRRIIGQLYRDGLEGLSAERPCGMKKCGCYIGYIHIPKLELGSIYADSLLERIPAHFQHKQKVITS</sequence>
<protein>
    <submittedName>
        <fullName evidence="1">Radical SAM protein</fullName>
    </submittedName>
</protein>
<dbReference type="EMBL" id="CP016808">
    <property type="protein sequence ID" value="ANY67619.1"/>
    <property type="molecule type" value="Genomic_DNA"/>
</dbReference>
<dbReference type="InterPro" id="IPR013785">
    <property type="entry name" value="Aldolase_TIM"/>
</dbReference>
<organism evidence="1">
    <name type="scientific">Paenibacillus sp. BIHB 4019</name>
    <dbReference type="NCBI Taxonomy" id="1870819"/>
    <lineage>
        <taxon>Bacteria</taxon>
        <taxon>Bacillati</taxon>
        <taxon>Bacillota</taxon>
        <taxon>Bacilli</taxon>
        <taxon>Bacillales</taxon>
        <taxon>Paenibacillaceae</taxon>
        <taxon>Paenibacillus</taxon>
    </lineage>
</organism>
<name>A0A1B2DIU9_9BACL</name>
<evidence type="ECO:0000313" key="1">
    <source>
        <dbReference type="EMBL" id="ANY67619.1"/>
    </source>
</evidence>
<accession>A0A1B2DIU9</accession>
<dbReference type="SUPFAM" id="SSF102114">
    <property type="entry name" value="Radical SAM enzymes"/>
    <property type="match status" value="1"/>
</dbReference>
<dbReference type="Gene3D" id="3.20.20.70">
    <property type="entry name" value="Aldolase class I"/>
    <property type="match status" value="1"/>
</dbReference>
<reference evidence="1" key="1">
    <citation type="submission" date="2016-08" db="EMBL/GenBank/DDBJ databases">
        <title>Complete Genome Seqeunce of Paenibacillus sp. BIHB 4019 from tea rhizoplane.</title>
        <authorList>
            <person name="Thakur R."/>
            <person name="Swarnkar M.K."/>
            <person name="Gulati A."/>
        </authorList>
    </citation>
    <scope>NUCLEOTIDE SEQUENCE [LARGE SCALE GENOMIC DNA]</scope>
    <source>
        <strain evidence="1">BIHB4019</strain>
    </source>
</reference>
<gene>
    <name evidence="1" type="ORF">BBD42_14890</name>
</gene>
<dbReference type="RefSeq" id="WP_099518804.1">
    <property type="nucleotide sequence ID" value="NZ_CP016808.1"/>
</dbReference>
<dbReference type="InterPro" id="IPR047771">
    <property type="entry name" value="Radical_SAM_STM4011-like"/>
</dbReference>
<dbReference type="CDD" id="cd01335">
    <property type="entry name" value="Radical_SAM"/>
    <property type="match status" value="1"/>
</dbReference>